<dbReference type="OMA" id="MIHYIYF"/>
<dbReference type="Proteomes" id="UP000683925">
    <property type="component" value="Unassembled WGS sequence"/>
</dbReference>
<dbReference type="InterPro" id="IPR013584">
    <property type="entry name" value="RAP"/>
</dbReference>
<proteinExistence type="predicted"/>
<dbReference type="EMBL" id="CAJJDP010000074">
    <property type="protein sequence ID" value="CAD8180581.1"/>
    <property type="molecule type" value="Genomic_DNA"/>
</dbReference>
<dbReference type="PROSITE" id="PS51286">
    <property type="entry name" value="RAP"/>
    <property type="match status" value="1"/>
</dbReference>
<dbReference type="SMART" id="SM00952">
    <property type="entry name" value="RAP"/>
    <property type="match status" value="1"/>
</dbReference>
<feature type="domain" description="RAP" evidence="1">
    <location>
        <begin position="319"/>
        <end position="381"/>
    </location>
</feature>
<keyword evidence="3" id="KW-1185">Reference proteome</keyword>
<dbReference type="OrthoDB" id="291694at2759"/>
<evidence type="ECO:0000313" key="3">
    <source>
        <dbReference type="Proteomes" id="UP000683925"/>
    </source>
</evidence>
<sequence length="386" mass="46287">MNTYFLASKSYLMKKFSILSEQQLYFYLGKRFTFPICNKTEMIHYIYFLSLSNERRFLGDSAKFRVIELLNQNNNFINSMNLEQQLPLLAGLSNLYIYDEKLIKSICQVIQQNLPSINIRDRLFIVHNLQKLRMENHPLFAIISDQLNNQFEFMDHFDQIVYLLIQTRLYHENLVSSQIIENLLKQFMDQKKETIQNYSNQFNSRYCQLMFNLFPEVIGQNYQDAKPSEQNQFYPHFQKLERIYRIARRVIDKRTGFQKVDYYEYQNVNFLKIPIEENREKLTSLELKVLNVLKTLNIKFNSQERILIYNVDFLLPNNIIINCNGPLHFIMNLQQQLIGYSPNHQTVLRHLKSGNYHIVDIEYEEWNKLTNLSSKQSYLKSLINVI</sequence>
<accession>A0A8S1VUR0</accession>
<organism evidence="2 3">
    <name type="scientific">Paramecium octaurelia</name>
    <dbReference type="NCBI Taxonomy" id="43137"/>
    <lineage>
        <taxon>Eukaryota</taxon>
        <taxon>Sar</taxon>
        <taxon>Alveolata</taxon>
        <taxon>Ciliophora</taxon>
        <taxon>Intramacronucleata</taxon>
        <taxon>Oligohymenophorea</taxon>
        <taxon>Peniculida</taxon>
        <taxon>Parameciidae</taxon>
        <taxon>Paramecium</taxon>
    </lineage>
</organism>
<reference evidence="2" key="1">
    <citation type="submission" date="2021-01" db="EMBL/GenBank/DDBJ databases">
        <authorList>
            <consortium name="Genoscope - CEA"/>
            <person name="William W."/>
        </authorList>
    </citation>
    <scope>NUCLEOTIDE SEQUENCE</scope>
</reference>
<comment type="caution">
    <text evidence="2">The sequence shown here is derived from an EMBL/GenBank/DDBJ whole genome shotgun (WGS) entry which is preliminary data.</text>
</comment>
<protein>
    <recommendedName>
        <fullName evidence="1">RAP domain-containing protein</fullName>
    </recommendedName>
</protein>
<gene>
    <name evidence="2" type="ORF">POCTA_138.1.T0750103</name>
</gene>
<name>A0A8S1VUR0_PAROT</name>
<evidence type="ECO:0000313" key="2">
    <source>
        <dbReference type="EMBL" id="CAD8180581.1"/>
    </source>
</evidence>
<dbReference type="Pfam" id="PF08373">
    <property type="entry name" value="RAP"/>
    <property type="match status" value="1"/>
</dbReference>
<evidence type="ECO:0000259" key="1">
    <source>
        <dbReference type="PROSITE" id="PS51286"/>
    </source>
</evidence>
<dbReference type="AlphaFoldDB" id="A0A8S1VUR0"/>